<evidence type="ECO:0000313" key="2">
    <source>
        <dbReference type="EMBL" id="NMO00631.1"/>
    </source>
</evidence>
<protein>
    <recommendedName>
        <fullName evidence="4">ABC transporter permease</fullName>
    </recommendedName>
</protein>
<reference evidence="2 3" key="1">
    <citation type="submission" date="2020-04" db="EMBL/GenBank/DDBJ databases">
        <title>Gordonia sp. nov. TBRC 11910.</title>
        <authorList>
            <person name="Suriyachadkun C."/>
        </authorList>
    </citation>
    <scope>NUCLEOTIDE SEQUENCE [LARGE SCALE GENOMIC DNA]</scope>
    <source>
        <strain evidence="2 3">TBRC 11910</strain>
    </source>
</reference>
<dbReference type="Proteomes" id="UP000550729">
    <property type="component" value="Unassembled WGS sequence"/>
</dbReference>
<feature type="transmembrane region" description="Helical" evidence="1">
    <location>
        <begin position="237"/>
        <end position="254"/>
    </location>
</feature>
<comment type="caution">
    <text evidence="2">The sequence shown here is derived from an EMBL/GenBank/DDBJ whole genome shotgun (WGS) entry which is preliminary data.</text>
</comment>
<accession>A0A848KWS3</accession>
<feature type="transmembrane region" description="Helical" evidence="1">
    <location>
        <begin position="208"/>
        <end position="230"/>
    </location>
</feature>
<keyword evidence="1" id="KW-0472">Membrane</keyword>
<name>A0A848KWS3_9ACTN</name>
<feature type="transmembrane region" description="Helical" evidence="1">
    <location>
        <begin position="292"/>
        <end position="314"/>
    </location>
</feature>
<evidence type="ECO:0008006" key="4">
    <source>
        <dbReference type="Google" id="ProtNLM"/>
    </source>
</evidence>
<dbReference type="RefSeq" id="WP_170193140.1">
    <property type="nucleotide sequence ID" value="NZ_JABBNB010000004.1"/>
</dbReference>
<keyword evidence="3" id="KW-1185">Reference proteome</keyword>
<dbReference type="AlphaFoldDB" id="A0A848KWS3"/>
<feature type="transmembrane region" description="Helical" evidence="1">
    <location>
        <begin position="18"/>
        <end position="41"/>
    </location>
</feature>
<dbReference type="EMBL" id="JABBNB010000004">
    <property type="protein sequence ID" value="NMO00631.1"/>
    <property type="molecule type" value="Genomic_DNA"/>
</dbReference>
<feature type="transmembrane region" description="Helical" evidence="1">
    <location>
        <begin position="151"/>
        <end position="173"/>
    </location>
</feature>
<keyword evidence="1" id="KW-0812">Transmembrane</keyword>
<organism evidence="2 3">
    <name type="scientific">Gordonia asplenii</name>
    <dbReference type="NCBI Taxonomy" id="2725283"/>
    <lineage>
        <taxon>Bacteria</taxon>
        <taxon>Bacillati</taxon>
        <taxon>Actinomycetota</taxon>
        <taxon>Actinomycetes</taxon>
        <taxon>Mycobacteriales</taxon>
        <taxon>Gordoniaceae</taxon>
        <taxon>Gordonia</taxon>
    </lineage>
</organism>
<keyword evidence="1" id="KW-1133">Transmembrane helix</keyword>
<sequence>MTDTTATASRASSEGRRVALLVLGLTALLGIMLTAFALPAIHSGAKGDVPIGVVAAPPAADQLTQRLGGSFDVTVYPDAQAARQAILHRDSYGALVVTPGHLEVMVATAASTAVAQAITQVGTGVAAALHVSPSVTEVRGFPAGDPRGAGLSAGALPLALGGWIGAVLIMQLIASSRSRIVAVFAFAVVGGFALTAIIQFGFGTFDGNYLLTSLAAALGIAATAMGVLGLRELFGNIGLVIAAVALILLGNPLSGLTSAPEMLPAPWGFIGQLLPPGATGALLRDVALFDGWGATHGLIVLVCWLVVGLAFYALGLRRQASKDIEPSAQPDETAATVDAAH</sequence>
<feature type="transmembrane region" description="Helical" evidence="1">
    <location>
        <begin position="180"/>
        <end position="202"/>
    </location>
</feature>
<proteinExistence type="predicted"/>
<gene>
    <name evidence="2" type="ORF">HH308_05300</name>
</gene>
<evidence type="ECO:0000256" key="1">
    <source>
        <dbReference type="SAM" id="Phobius"/>
    </source>
</evidence>
<evidence type="ECO:0000313" key="3">
    <source>
        <dbReference type="Proteomes" id="UP000550729"/>
    </source>
</evidence>